<sequence length="396" mass="43625">MKDERFIVTYRIEANSYEEAKSIAWGVQVEQTIEFPYEFVTDPYIKHTITGRLESLEAMSPDSTYANVGILPNVAIDASRYYIARISYNVETTAMEATQFLNVVFGNSSLQPHIWVVDVELCPSLLNVFKGPRFGLHGIRRLIDTPTRPMIQAVIKPMGTSNEELARMCGAYTRGGVDVIKDDHGITNQSFSQFKDRVKRCAATVREMNDAHGKHALYAANVSGDGTDVLERAYFAKEAGATALMVATGLIGVGWLHRLATDEKLGLPIINHPAYSGGFVSPGVSGVADYLQLGLFPRLFGADMAIFVSYGGRFTFTQEQCQRICSYIKQPIGLMKAACSAPGGGVTDARLPELVSLYGNDTMFLVGGDMFRRGSDLEANMAYFVSRLEELCELKK</sequence>
<dbReference type="GO" id="GO:0016984">
    <property type="term" value="F:ribulose-bisphosphate carboxylase activity"/>
    <property type="evidence" value="ECO:0007669"/>
    <property type="project" value="InterPro"/>
</dbReference>
<dbReference type="GO" id="GO:0000287">
    <property type="term" value="F:magnesium ion binding"/>
    <property type="evidence" value="ECO:0007669"/>
    <property type="project" value="InterPro"/>
</dbReference>
<reference evidence="2 3" key="1">
    <citation type="submission" date="2018-01" db="EMBL/GenBank/DDBJ databases">
        <title>Draft genome sequences of clinical isolates and type strains of oral Veillonella including Veillonella infantum sp., nov.</title>
        <authorList>
            <person name="Mashima I."/>
            <person name="Liao Y.-C."/>
            <person name="Sabharwal A."/>
            <person name="Haase E.M."/>
            <person name="Nakazawa F."/>
            <person name="Scannapieco F.A."/>
        </authorList>
    </citation>
    <scope>NUCLEOTIDE SEQUENCE [LARGE SCALE GENOMIC DNA]</scope>
    <source>
        <strain evidence="2 3">Y6</strain>
    </source>
</reference>
<dbReference type="SUPFAM" id="SSF54966">
    <property type="entry name" value="RuBisCO, large subunit, small (N-terminal) domain"/>
    <property type="match status" value="1"/>
</dbReference>
<comment type="caution">
    <text evidence="2">The sequence shown here is derived from an EMBL/GenBank/DDBJ whole genome shotgun (WGS) entry which is preliminary data.</text>
</comment>
<dbReference type="InterPro" id="IPR036422">
    <property type="entry name" value="RuBisCO_lsu_N_sf"/>
</dbReference>
<dbReference type="SUPFAM" id="SSF51649">
    <property type="entry name" value="RuBisCo, C-terminal domain"/>
    <property type="match status" value="1"/>
</dbReference>
<dbReference type="AlphaFoldDB" id="A0A2S7ZP77"/>
<dbReference type="STRING" id="1110546.GCA_001078375_01455"/>
<dbReference type="Pfam" id="PF00016">
    <property type="entry name" value="RuBisCO_large"/>
    <property type="match status" value="1"/>
</dbReference>
<evidence type="ECO:0000259" key="1">
    <source>
        <dbReference type="Pfam" id="PF00016"/>
    </source>
</evidence>
<feature type="domain" description="Ribulose bisphosphate carboxylase large subunit C-terminal" evidence="1">
    <location>
        <begin position="138"/>
        <end position="370"/>
    </location>
</feature>
<dbReference type="Gene3D" id="3.20.20.110">
    <property type="entry name" value="Ribulose bisphosphate carboxylase, large subunit, C-terminal domain"/>
    <property type="match status" value="1"/>
</dbReference>
<dbReference type="EMBL" id="PPDF01000009">
    <property type="protein sequence ID" value="PQL25078.1"/>
    <property type="molecule type" value="Genomic_DNA"/>
</dbReference>
<gene>
    <name evidence="2" type="ORF">VTHSUH11_05825</name>
</gene>
<dbReference type="InterPro" id="IPR033966">
    <property type="entry name" value="RuBisCO"/>
</dbReference>
<dbReference type="PANTHER" id="PTHR42704">
    <property type="entry name" value="RIBULOSE BISPHOSPHATE CARBOXYLASE"/>
    <property type="match status" value="1"/>
</dbReference>
<dbReference type="RefSeq" id="WP_105092971.1">
    <property type="nucleotide sequence ID" value="NZ_PPDF01000009.1"/>
</dbReference>
<dbReference type="InterPro" id="IPR036376">
    <property type="entry name" value="RuBisCO_lsu_C_sf"/>
</dbReference>
<dbReference type="Gene3D" id="3.30.70.150">
    <property type="entry name" value="RuBisCO large subunit, N-terminal domain"/>
    <property type="match status" value="1"/>
</dbReference>
<dbReference type="GO" id="GO:0015977">
    <property type="term" value="P:carbon fixation"/>
    <property type="evidence" value="ECO:0007669"/>
    <property type="project" value="InterPro"/>
</dbReference>
<dbReference type="Proteomes" id="UP000238877">
    <property type="component" value="Unassembled WGS sequence"/>
</dbReference>
<protein>
    <submittedName>
        <fullName evidence="2">Ribulose 1,5-bisphosphate carboxylase</fullName>
    </submittedName>
</protein>
<dbReference type="SFLD" id="SFLDG00301">
    <property type="entry name" value="RuBisCO-like_proteins"/>
    <property type="match status" value="1"/>
</dbReference>
<evidence type="ECO:0000313" key="2">
    <source>
        <dbReference type="EMBL" id="PQL25078.1"/>
    </source>
</evidence>
<dbReference type="SFLD" id="SFLDS00014">
    <property type="entry name" value="RuBisCO"/>
    <property type="match status" value="1"/>
</dbReference>
<proteinExistence type="predicted"/>
<evidence type="ECO:0000313" key="3">
    <source>
        <dbReference type="Proteomes" id="UP000238877"/>
    </source>
</evidence>
<accession>A0A2S7ZP77</accession>
<dbReference type="CDD" id="cd08210">
    <property type="entry name" value="RLP_RrRLP"/>
    <property type="match status" value="1"/>
</dbReference>
<dbReference type="PANTHER" id="PTHR42704:SF17">
    <property type="entry name" value="RIBULOSE BISPHOSPHATE CARBOXYLASE LARGE CHAIN"/>
    <property type="match status" value="1"/>
</dbReference>
<name>A0A2S7ZP77_9FIRM</name>
<dbReference type="InterPro" id="IPR000685">
    <property type="entry name" value="RuBisCO_lsu_C"/>
</dbReference>
<organism evidence="2 3">
    <name type="scientific">Veillonella tobetsuensis</name>
    <dbReference type="NCBI Taxonomy" id="1110546"/>
    <lineage>
        <taxon>Bacteria</taxon>
        <taxon>Bacillati</taxon>
        <taxon>Bacillota</taxon>
        <taxon>Negativicutes</taxon>
        <taxon>Veillonellales</taxon>
        <taxon>Veillonellaceae</taxon>
        <taxon>Veillonella</taxon>
    </lineage>
</organism>